<keyword evidence="3" id="KW-1185">Reference proteome</keyword>
<evidence type="ECO:0000313" key="2">
    <source>
        <dbReference type="EMBL" id="VUZ43569.1"/>
    </source>
</evidence>
<evidence type="ECO:0000256" key="1">
    <source>
        <dbReference type="SAM" id="MobiDB-lite"/>
    </source>
</evidence>
<gene>
    <name evidence="2" type="ORF">WMSIL1_LOCUS3924</name>
</gene>
<proteinExistence type="predicted"/>
<sequence length="192" mass="21807">FLISILCLRSPCLDEIKLRPLSPLDKELEVKKSRRRSESATGLQPRVFNLKGPENDLSSIGQGDPFPTRHLTNIRSSHSPDADVGENVVIIETALSKASLLELSTLPPMANALRRYVLMRCEAAFLEKMIFKECYFTDRNINLWIDELNFIQFPDENEICQTHTPGPTDVAEIPHLYFHIQSPKSDSSRTQL</sequence>
<evidence type="ECO:0000313" key="3">
    <source>
        <dbReference type="Proteomes" id="UP000321570"/>
    </source>
</evidence>
<organism evidence="2 3">
    <name type="scientific">Hymenolepis diminuta</name>
    <name type="common">Rat tapeworm</name>
    <dbReference type="NCBI Taxonomy" id="6216"/>
    <lineage>
        <taxon>Eukaryota</taxon>
        <taxon>Metazoa</taxon>
        <taxon>Spiralia</taxon>
        <taxon>Lophotrochozoa</taxon>
        <taxon>Platyhelminthes</taxon>
        <taxon>Cestoda</taxon>
        <taxon>Eucestoda</taxon>
        <taxon>Cyclophyllidea</taxon>
        <taxon>Hymenolepididae</taxon>
        <taxon>Hymenolepis</taxon>
    </lineage>
</organism>
<feature type="region of interest" description="Disordered" evidence="1">
    <location>
        <begin position="29"/>
        <end position="81"/>
    </location>
</feature>
<accession>A0A564Y9C5</accession>
<reference evidence="2 3" key="1">
    <citation type="submission" date="2019-07" db="EMBL/GenBank/DDBJ databases">
        <authorList>
            <person name="Jastrzebski P J."/>
            <person name="Paukszto L."/>
            <person name="Jastrzebski P J."/>
        </authorList>
    </citation>
    <scope>NUCLEOTIDE SEQUENCE [LARGE SCALE GENOMIC DNA]</scope>
    <source>
        <strain evidence="2 3">WMS-il1</strain>
    </source>
</reference>
<feature type="compositionally biased region" description="Polar residues" evidence="1">
    <location>
        <begin position="70"/>
        <end position="79"/>
    </location>
</feature>
<protein>
    <submittedName>
        <fullName evidence="2">Uncharacterized protein</fullName>
    </submittedName>
</protein>
<dbReference type="Proteomes" id="UP000321570">
    <property type="component" value="Unassembled WGS sequence"/>
</dbReference>
<dbReference type="EMBL" id="CABIJS010000111">
    <property type="protein sequence ID" value="VUZ43569.1"/>
    <property type="molecule type" value="Genomic_DNA"/>
</dbReference>
<feature type="non-terminal residue" evidence="2">
    <location>
        <position position="1"/>
    </location>
</feature>
<name>A0A564Y9C5_HYMDI</name>
<dbReference type="AlphaFoldDB" id="A0A564Y9C5"/>